<dbReference type="GO" id="GO:0005886">
    <property type="term" value="C:plasma membrane"/>
    <property type="evidence" value="ECO:0007669"/>
    <property type="project" value="UniProtKB-SubCell"/>
</dbReference>
<comment type="caution">
    <text evidence="9">The sequence shown here is derived from an EMBL/GenBank/DDBJ whole genome shotgun (WGS) entry which is preliminary data.</text>
</comment>
<comment type="similarity">
    <text evidence="2">Belongs to the tellurite-resistance/dicarboxylate transporter (TDT) family.</text>
</comment>
<evidence type="ECO:0000313" key="10">
    <source>
        <dbReference type="Proteomes" id="UP001149074"/>
    </source>
</evidence>
<dbReference type="GeneID" id="81356168"/>
<sequence>TGVVLPPDSDAISDGVELFVVSRLLALVVFGGHGNWHPIEYSALQCDLDLLPIKFRVRLERCILCPVLRYILYPKIFIVIIFQPTQSLCLGAFPMDLHVLLFLRPSVDRRDCLVYLECLDVRCYCIGRAATGGIVADDLLRPQLALGTILAIYILWGIGVSFSLMVICIYLQRLMLYKLPPRAMLVSVFLPLGPLGQGGFGIQKFGKSAKSISPQTQTLSSSTGKVFYRVGFLISILAVGIWACLAHSRMFLLNMDWWALTFLLGVFTTCTCTMDQEFPPRFFSGVWNGKQPNSTYLAMLTRRSARFYL</sequence>
<feature type="transmembrane region" description="Helical" evidence="8">
    <location>
        <begin position="144"/>
        <end position="171"/>
    </location>
</feature>
<evidence type="ECO:0000256" key="2">
    <source>
        <dbReference type="ARBA" id="ARBA00008566"/>
    </source>
</evidence>
<evidence type="ECO:0000256" key="8">
    <source>
        <dbReference type="SAM" id="Phobius"/>
    </source>
</evidence>
<dbReference type="PANTHER" id="PTHR31686:SF1">
    <property type="entry name" value="SULFITE EFFLUX PUMP SSU1"/>
    <property type="match status" value="1"/>
</dbReference>
<dbReference type="EMBL" id="JAPQKI010000004">
    <property type="protein sequence ID" value="KAJ5104166.1"/>
    <property type="molecule type" value="Genomic_DNA"/>
</dbReference>
<evidence type="ECO:0000256" key="5">
    <source>
        <dbReference type="ARBA" id="ARBA00022692"/>
    </source>
</evidence>
<dbReference type="GO" id="GO:0000319">
    <property type="term" value="F:sulfite transmembrane transporter activity"/>
    <property type="evidence" value="ECO:0007669"/>
    <property type="project" value="TreeGrafter"/>
</dbReference>
<keyword evidence="3" id="KW-0813">Transport</keyword>
<keyword evidence="4" id="KW-1003">Cell membrane</keyword>
<keyword evidence="5 8" id="KW-0812">Transmembrane</keyword>
<organism evidence="9 10">
    <name type="scientific">Penicillium argentinense</name>
    <dbReference type="NCBI Taxonomy" id="1131581"/>
    <lineage>
        <taxon>Eukaryota</taxon>
        <taxon>Fungi</taxon>
        <taxon>Dikarya</taxon>
        <taxon>Ascomycota</taxon>
        <taxon>Pezizomycotina</taxon>
        <taxon>Eurotiomycetes</taxon>
        <taxon>Eurotiomycetidae</taxon>
        <taxon>Eurotiales</taxon>
        <taxon>Aspergillaceae</taxon>
        <taxon>Penicillium</taxon>
    </lineage>
</organism>
<dbReference type="Gene3D" id="1.50.10.150">
    <property type="entry name" value="Voltage-dependent anion channel"/>
    <property type="match status" value="1"/>
</dbReference>
<dbReference type="InterPro" id="IPR051629">
    <property type="entry name" value="Sulfite_efflux_TDT"/>
</dbReference>
<protein>
    <submittedName>
        <fullName evidence="9">Sulfite efflux pump SSU1</fullName>
    </submittedName>
</protein>
<feature type="transmembrane region" description="Helical" evidence="8">
    <location>
        <begin position="226"/>
        <end position="245"/>
    </location>
</feature>
<evidence type="ECO:0000313" key="9">
    <source>
        <dbReference type="EMBL" id="KAJ5104166.1"/>
    </source>
</evidence>
<proteinExistence type="inferred from homology"/>
<dbReference type="Pfam" id="PF03595">
    <property type="entry name" value="SLAC1"/>
    <property type="match status" value="1"/>
</dbReference>
<dbReference type="PANTHER" id="PTHR31686">
    <property type="match status" value="1"/>
</dbReference>
<dbReference type="AlphaFoldDB" id="A0A9W9FPP3"/>
<keyword evidence="7 8" id="KW-0472">Membrane</keyword>
<dbReference type="InterPro" id="IPR004695">
    <property type="entry name" value="SLAC1/Mae1/Ssu1/TehA"/>
</dbReference>
<reference evidence="9" key="1">
    <citation type="submission" date="2022-11" db="EMBL/GenBank/DDBJ databases">
        <authorList>
            <person name="Petersen C."/>
        </authorList>
    </citation>
    <scope>NUCLEOTIDE SEQUENCE</scope>
    <source>
        <strain evidence="9">IBT 30761</strain>
    </source>
</reference>
<feature type="transmembrane region" description="Helical" evidence="8">
    <location>
        <begin position="183"/>
        <end position="206"/>
    </location>
</feature>
<dbReference type="Proteomes" id="UP001149074">
    <property type="component" value="Unassembled WGS sequence"/>
</dbReference>
<dbReference type="InterPro" id="IPR038665">
    <property type="entry name" value="Voltage-dep_anion_channel_sf"/>
</dbReference>
<keyword evidence="10" id="KW-1185">Reference proteome</keyword>
<evidence type="ECO:0000256" key="1">
    <source>
        <dbReference type="ARBA" id="ARBA00004651"/>
    </source>
</evidence>
<feature type="non-terminal residue" evidence="9">
    <location>
        <position position="1"/>
    </location>
</feature>
<gene>
    <name evidence="9" type="ORF">N7532_004695</name>
</gene>
<evidence type="ECO:0000256" key="4">
    <source>
        <dbReference type="ARBA" id="ARBA00022475"/>
    </source>
</evidence>
<dbReference type="RefSeq" id="XP_056477546.1">
    <property type="nucleotide sequence ID" value="XM_056617189.1"/>
</dbReference>
<evidence type="ECO:0000256" key="3">
    <source>
        <dbReference type="ARBA" id="ARBA00022448"/>
    </source>
</evidence>
<name>A0A9W9FPP3_9EURO</name>
<reference evidence="9" key="2">
    <citation type="journal article" date="2023" name="IMA Fungus">
        <title>Comparative genomic study of the Penicillium genus elucidates a diverse pangenome and 15 lateral gene transfer events.</title>
        <authorList>
            <person name="Petersen C."/>
            <person name="Sorensen T."/>
            <person name="Nielsen M.R."/>
            <person name="Sondergaard T.E."/>
            <person name="Sorensen J.L."/>
            <person name="Fitzpatrick D.A."/>
            <person name="Frisvad J.C."/>
            <person name="Nielsen K.L."/>
        </authorList>
    </citation>
    <scope>NUCLEOTIDE SEQUENCE</scope>
    <source>
        <strain evidence="9">IBT 30761</strain>
    </source>
</reference>
<evidence type="ECO:0000256" key="6">
    <source>
        <dbReference type="ARBA" id="ARBA00022989"/>
    </source>
</evidence>
<dbReference type="OrthoDB" id="1099at2759"/>
<accession>A0A9W9FPP3</accession>
<evidence type="ECO:0000256" key="7">
    <source>
        <dbReference type="ARBA" id="ARBA00023136"/>
    </source>
</evidence>
<comment type="subcellular location">
    <subcellularLocation>
        <location evidence="1">Cell membrane</location>
        <topology evidence="1">Multi-pass membrane protein</topology>
    </subcellularLocation>
</comment>
<keyword evidence="6 8" id="KW-1133">Transmembrane helix</keyword>